<protein>
    <recommendedName>
        <fullName evidence="3">NTP pyrophosphohydrolase</fullName>
    </recommendedName>
</protein>
<name>A0A1Q5PVP0_9ACTO</name>
<gene>
    <name evidence="1" type="ORF">BSZ40_05635</name>
</gene>
<reference evidence="2" key="1">
    <citation type="submission" date="2016-12" db="EMBL/GenBank/DDBJ databases">
        <authorList>
            <person name="Meng X."/>
        </authorList>
    </citation>
    <scope>NUCLEOTIDE SEQUENCE [LARGE SCALE GENOMIC DNA]</scope>
    <source>
        <strain evidence="2">DSM 20732</strain>
    </source>
</reference>
<organism evidence="1 2">
    <name type="scientific">Buchananella hordeovulneris</name>
    <dbReference type="NCBI Taxonomy" id="52770"/>
    <lineage>
        <taxon>Bacteria</taxon>
        <taxon>Bacillati</taxon>
        <taxon>Actinomycetota</taxon>
        <taxon>Actinomycetes</taxon>
        <taxon>Actinomycetales</taxon>
        <taxon>Actinomycetaceae</taxon>
        <taxon>Buchananella</taxon>
    </lineage>
</organism>
<sequence>MLTYECVIYSPQGIDECFEWWPHDPSRFADEIESLLRDPGFVDGHECVALKVWRAPEGQFPSDFPARAIVKETYLRCRGAHQAMIVESRVTRPDRTFDHYIASRMPVADPAAWESVTWLGKDGDICSVDVHPEEVFTGEQAVPIFRAYIEQQEFPSRVQWRRVGD</sequence>
<accession>A0A1Q5PVP0</accession>
<dbReference type="Proteomes" id="UP000185612">
    <property type="component" value="Unassembled WGS sequence"/>
</dbReference>
<evidence type="ECO:0008006" key="3">
    <source>
        <dbReference type="Google" id="ProtNLM"/>
    </source>
</evidence>
<dbReference type="EMBL" id="MQVS01000005">
    <property type="protein sequence ID" value="OKL51638.1"/>
    <property type="molecule type" value="Genomic_DNA"/>
</dbReference>
<evidence type="ECO:0000313" key="1">
    <source>
        <dbReference type="EMBL" id="OKL51638.1"/>
    </source>
</evidence>
<dbReference type="AlphaFoldDB" id="A0A1Q5PVP0"/>
<keyword evidence="2" id="KW-1185">Reference proteome</keyword>
<comment type="caution">
    <text evidence="1">The sequence shown here is derived from an EMBL/GenBank/DDBJ whole genome shotgun (WGS) entry which is preliminary data.</text>
</comment>
<evidence type="ECO:0000313" key="2">
    <source>
        <dbReference type="Proteomes" id="UP000185612"/>
    </source>
</evidence>
<proteinExistence type="predicted"/>
<dbReference type="InParanoid" id="A0A1Q5PVP0"/>